<name>A0ABD5RQB6_9EURY</name>
<evidence type="ECO:0000256" key="2">
    <source>
        <dbReference type="ARBA" id="ARBA00023163"/>
    </source>
</evidence>
<evidence type="ECO:0000313" key="5">
    <source>
        <dbReference type="EMBL" id="MFC5972847.1"/>
    </source>
</evidence>
<dbReference type="InterPro" id="IPR031803">
    <property type="entry name" value="BAT_GAF/HTH-assoc"/>
</dbReference>
<sequence>MSGDPVRLIVNALVSQPTLLQALRGVPSTRVIFEQLETVDYEKRVGTFWVESDDCDAFEAAMKTDPTVTDIRCLTTFSDQQLYRVKQVGEGQRRSVYPTLVDAGGVLQRMVGTHEGWEYQVAFPNYDGLTRFRDVCAEYDLQFTLLEKYEQAEYLDVISGSADSDIVADFGLTPVQRETLTKAVEEGYYAVPREIKLAELATQMEVSDQAVTERLRRAIVTFTTNAFLEPTSEA</sequence>
<protein>
    <submittedName>
        <fullName evidence="5">Helix-turn-helix domain-containing protein</fullName>
    </submittedName>
</protein>
<dbReference type="EMBL" id="JBHSQH010000001">
    <property type="protein sequence ID" value="MFC5972847.1"/>
    <property type="molecule type" value="Genomic_DNA"/>
</dbReference>
<dbReference type="PANTHER" id="PTHR34236:SF1">
    <property type="entry name" value="DIMETHYL SULFOXIDE REDUCTASE TRANSCRIPTIONAL ACTIVATOR"/>
    <property type="match status" value="1"/>
</dbReference>
<dbReference type="PANTHER" id="PTHR34236">
    <property type="entry name" value="DIMETHYL SULFOXIDE REDUCTASE TRANSCRIPTIONAL ACTIVATOR"/>
    <property type="match status" value="1"/>
</dbReference>
<dbReference type="RefSeq" id="WP_247416732.1">
    <property type="nucleotide sequence ID" value="NZ_JALLGW010000001.1"/>
</dbReference>
<gene>
    <name evidence="5" type="ORF">ACFPYI_16030</name>
</gene>
<organism evidence="5 6">
    <name type="scientific">Halomarina salina</name>
    <dbReference type="NCBI Taxonomy" id="1872699"/>
    <lineage>
        <taxon>Archaea</taxon>
        <taxon>Methanobacteriati</taxon>
        <taxon>Methanobacteriota</taxon>
        <taxon>Stenosarchaea group</taxon>
        <taxon>Halobacteria</taxon>
        <taxon>Halobacteriales</taxon>
        <taxon>Natronomonadaceae</taxon>
        <taxon>Halomarina</taxon>
    </lineage>
</organism>
<dbReference type="InterPro" id="IPR007050">
    <property type="entry name" value="HTH_bacterioopsin"/>
</dbReference>
<proteinExistence type="predicted"/>
<keyword evidence="6" id="KW-1185">Reference proteome</keyword>
<reference evidence="5 6" key="1">
    <citation type="journal article" date="2019" name="Int. J. Syst. Evol. Microbiol.">
        <title>The Global Catalogue of Microorganisms (GCM) 10K type strain sequencing project: providing services to taxonomists for standard genome sequencing and annotation.</title>
        <authorList>
            <consortium name="The Broad Institute Genomics Platform"/>
            <consortium name="The Broad Institute Genome Sequencing Center for Infectious Disease"/>
            <person name="Wu L."/>
            <person name="Ma J."/>
        </authorList>
    </citation>
    <scope>NUCLEOTIDE SEQUENCE [LARGE SCALE GENOMIC DNA]</scope>
    <source>
        <strain evidence="5 6">CGMCC 1.12543</strain>
    </source>
</reference>
<dbReference type="Proteomes" id="UP001596099">
    <property type="component" value="Unassembled WGS sequence"/>
</dbReference>
<feature type="domain" description="Bacterioopsin transcriptional activator GAF and HTH associated" evidence="4">
    <location>
        <begin position="19"/>
        <end position="151"/>
    </location>
</feature>
<accession>A0ABD5RQB6</accession>
<dbReference type="Pfam" id="PF15915">
    <property type="entry name" value="BAT"/>
    <property type="match status" value="1"/>
</dbReference>
<evidence type="ECO:0000259" key="4">
    <source>
        <dbReference type="Pfam" id="PF15915"/>
    </source>
</evidence>
<keyword evidence="1" id="KW-0805">Transcription regulation</keyword>
<dbReference type="AlphaFoldDB" id="A0ABD5RQB6"/>
<evidence type="ECO:0000313" key="6">
    <source>
        <dbReference type="Proteomes" id="UP001596099"/>
    </source>
</evidence>
<evidence type="ECO:0000259" key="3">
    <source>
        <dbReference type="Pfam" id="PF04967"/>
    </source>
</evidence>
<comment type="caution">
    <text evidence="5">The sequence shown here is derived from an EMBL/GenBank/DDBJ whole genome shotgun (WGS) entry which is preliminary data.</text>
</comment>
<keyword evidence="2" id="KW-0804">Transcription</keyword>
<feature type="domain" description="HTH bat-type" evidence="3">
    <location>
        <begin position="172"/>
        <end position="219"/>
    </location>
</feature>
<evidence type="ECO:0000256" key="1">
    <source>
        <dbReference type="ARBA" id="ARBA00023015"/>
    </source>
</evidence>
<dbReference type="Pfam" id="PF04967">
    <property type="entry name" value="HTH_10"/>
    <property type="match status" value="1"/>
</dbReference>